<accession>A0A6P4B0A5</accession>
<dbReference type="GeneID" id="107426117"/>
<proteinExistence type="inferred from homology"/>
<reference evidence="4" key="1">
    <citation type="submission" date="2025-08" db="UniProtKB">
        <authorList>
            <consortium name="RefSeq"/>
        </authorList>
    </citation>
    <scope>IDENTIFICATION</scope>
    <source>
        <tissue evidence="4">Seedling</tissue>
    </source>
</reference>
<sequence length="869" mass="96440">MAPPNDPVNGVFKAFRSDKLETYFNLSDGKFSARGVSLLSEVPSNVTFSPFSSICQSSDAPPTLLQRVHALSHKGGFLGFSHDEPSDRLMNSIGKFTQRDFLSIFRFKTWWSTMWMGNSGSDLQMETQWVLLDVPEIKSYVIIVPIIEGSFRSSFQPGSDGHVMIGAESGSTNSKASNFNAIAYVHASDNPYSLMKEAFAAIRVHLNTFRLLEEKTVPSLVDKFGWCTWDAFYLTVEPDGVWQGVKEFSEGGFSPRFIIIDDGWQSINFDGGDPNEDAKNLVLGGTQMTARLYKFEECKKFRKYKGGSLLGPDALPFDQKRPKILISKAIELEHVEKDLEKAIKSGVTDLSNLKAKVQRVKNELNDIFVGEESSSSASNERGCLSCSNKADNSGLKAFTRDLRNKFKGLDDIYVWHALCGAWGGVRPGSTHLNSKIIPCKLSPGLDGTMEDLAVVKIVEGGIGLVHPEQADDFYDSMHSYLAKVGITGVKVDVIHSLEYVSEEYGGRVELAKAYYKGLTNSIVKNFNGNGLIASMQQCNDFFFLGTNQISIGRVGDDFWFQDPNGDPMGVYWLQGVHMIHCSYNSMWMGQIIQPDWDMFQSDHLCAKFHAGSRAICGGPVYVSDSVGGHDFGLLRKLVYPDGTIPKCQHFALPARDCLFKNPLFDNKTILKIWNLNKFGGVIGAFNCQGAGWDPKEQRIKGYSQCYNPMSGWVHVKDIEWDQREEAAHMGKAEEYVVYLDQAQELHLMTQKSDAIPITIQPSTFEIFSFVPIRKLGSSIKFAPVGLTNMFNSGGTIQELEYKDCGAEFNVKMQVKGGGNLLCFSSGSPKACYLNGVDVHFEWSDDGKLSLILPGFEEVVGGISDVVYVF</sequence>
<dbReference type="Proteomes" id="UP001652623">
    <property type="component" value="Chromosome 9"/>
</dbReference>
<dbReference type="RefSeq" id="XP_015891702.1">
    <property type="nucleotide sequence ID" value="XM_016036216.4"/>
</dbReference>
<dbReference type="KEGG" id="zju:107426117"/>
<organism evidence="3 4">
    <name type="scientific">Ziziphus jujuba</name>
    <name type="common">Chinese jujube</name>
    <name type="synonym">Ziziphus sativa</name>
    <dbReference type="NCBI Taxonomy" id="326968"/>
    <lineage>
        <taxon>Eukaryota</taxon>
        <taxon>Viridiplantae</taxon>
        <taxon>Streptophyta</taxon>
        <taxon>Embryophyta</taxon>
        <taxon>Tracheophyta</taxon>
        <taxon>Spermatophyta</taxon>
        <taxon>Magnoliopsida</taxon>
        <taxon>eudicotyledons</taxon>
        <taxon>Gunneridae</taxon>
        <taxon>Pentapetalae</taxon>
        <taxon>rosids</taxon>
        <taxon>fabids</taxon>
        <taxon>Rosales</taxon>
        <taxon>Rhamnaceae</taxon>
        <taxon>Paliureae</taxon>
        <taxon>Ziziphus</taxon>
    </lineage>
</organism>
<dbReference type="PANTHER" id="PTHR31268">
    <property type="match status" value="1"/>
</dbReference>
<dbReference type="InterPro" id="IPR017853">
    <property type="entry name" value="GH"/>
</dbReference>
<evidence type="ECO:0000313" key="3">
    <source>
        <dbReference type="Proteomes" id="UP001652623"/>
    </source>
</evidence>
<evidence type="ECO:0000256" key="1">
    <source>
        <dbReference type="ARBA" id="ARBA00007240"/>
    </source>
</evidence>
<gene>
    <name evidence="4" type="primary">LOC107426117</name>
</gene>
<dbReference type="PANTHER" id="PTHR31268:SF8">
    <property type="entry name" value="GALACTINOL--SUCROSE GALACTOSYLTRANSFERASE 4-RELATED"/>
    <property type="match status" value="1"/>
</dbReference>
<keyword evidence="3" id="KW-1185">Reference proteome</keyword>
<dbReference type="AlphaFoldDB" id="A0A6P4B0A5"/>
<comment type="similarity">
    <text evidence="1">Belongs to the glycosyl hydrolases 36 family.</text>
</comment>
<keyword evidence="2" id="KW-0119">Carbohydrate metabolism</keyword>
<dbReference type="InParanoid" id="A0A6P4B0A5"/>
<evidence type="ECO:0000256" key="2">
    <source>
        <dbReference type="ARBA" id="ARBA00023277"/>
    </source>
</evidence>
<name>A0A6P4B0A5_ZIZJJ</name>
<dbReference type="FunCoup" id="A0A6P4B0A5">
    <property type="interactions" value="99"/>
</dbReference>
<dbReference type="Pfam" id="PF05691">
    <property type="entry name" value="Raffinose_syn"/>
    <property type="match status" value="1"/>
</dbReference>
<dbReference type="SUPFAM" id="SSF51445">
    <property type="entry name" value="(Trans)glycosidases"/>
    <property type="match status" value="1"/>
</dbReference>
<dbReference type="InterPro" id="IPR008811">
    <property type="entry name" value="Glycosyl_hydrolases_36"/>
</dbReference>
<evidence type="ECO:0000313" key="4">
    <source>
        <dbReference type="RefSeq" id="XP_015891702.1"/>
    </source>
</evidence>
<protein>
    <submittedName>
        <fullName evidence="4">Stachyose synthase</fullName>
    </submittedName>
</protein>